<keyword evidence="2" id="KW-1133">Transmembrane helix</keyword>
<dbReference type="RefSeq" id="WP_161824772.1">
    <property type="nucleotide sequence ID" value="NZ_WVIC01000011.1"/>
</dbReference>
<keyword evidence="2" id="KW-0812">Transmembrane</keyword>
<feature type="region of interest" description="Disordered" evidence="1">
    <location>
        <begin position="65"/>
        <end position="181"/>
    </location>
</feature>
<accession>A0A8K1ZYJ2</accession>
<evidence type="ECO:0000313" key="3">
    <source>
        <dbReference type="EMBL" id="NCJ06293.1"/>
    </source>
</evidence>
<evidence type="ECO:0000313" key="4">
    <source>
        <dbReference type="Proteomes" id="UP000607397"/>
    </source>
</evidence>
<organism evidence="3 4">
    <name type="scientific">Petrachloros mirabilis ULC683</name>
    <dbReference type="NCBI Taxonomy" id="2781853"/>
    <lineage>
        <taxon>Bacteria</taxon>
        <taxon>Bacillati</taxon>
        <taxon>Cyanobacteriota</taxon>
        <taxon>Cyanophyceae</taxon>
        <taxon>Synechococcales</taxon>
        <taxon>Petrachlorosaceae</taxon>
        <taxon>Petrachloros</taxon>
        <taxon>Petrachloros mirabilis</taxon>
    </lineage>
</organism>
<feature type="transmembrane region" description="Helical" evidence="2">
    <location>
        <begin position="39"/>
        <end position="66"/>
    </location>
</feature>
<protein>
    <recommendedName>
        <fullName evidence="5">Lipopolysaccharide assembly protein A domain-containing protein</fullName>
    </recommendedName>
</protein>
<gene>
    <name evidence="3" type="ORF">GS597_07160</name>
</gene>
<dbReference type="EMBL" id="WVIC01000011">
    <property type="protein sequence ID" value="NCJ06293.1"/>
    <property type="molecule type" value="Genomic_DNA"/>
</dbReference>
<keyword evidence="2" id="KW-0472">Membrane</keyword>
<evidence type="ECO:0008006" key="5">
    <source>
        <dbReference type="Google" id="ProtNLM"/>
    </source>
</evidence>
<name>A0A8K1ZYJ2_9CYAN</name>
<sequence>MPLIRVGGGVVIGLVLAILTLQNLSPVLSLTFLGARSQPLALGILLLGAVGAGVVTGLVLIPLTTGSGGSDRPRRRPPNPQPFQGFKPPAFFRRERPTKKVSTDSASDWFAEPVGTSDWGNNQPWSSPPVSDASGSSRDRSPDQAAPPRSTPPPRRQAVVDAEYRELSPPYERPEDDLDFELDDDFFRDWPEET</sequence>
<reference evidence="3" key="1">
    <citation type="submission" date="2019-12" db="EMBL/GenBank/DDBJ databases">
        <title>High-Quality draft genome sequences of three cyanobacteria isolated from the limestone walls of the Old Cathedral of Coimbra.</title>
        <authorList>
            <person name="Tiago I."/>
            <person name="Soares F."/>
            <person name="Portugal A."/>
        </authorList>
    </citation>
    <scope>NUCLEOTIDE SEQUENCE [LARGE SCALE GENOMIC DNA]</scope>
    <source>
        <strain evidence="3">C</strain>
    </source>
</reference>
<evidence type="ECO:0000256" key="2">
    <source>
        <dbReference type="SAM" id="Phobius"/>
    </source>
</evidence>
<evidence type="ECO:0000256" key="1">
    <source>
        <dbReference type="SAM" id="MobiDB-lite"/>
    </source>
</evidence>
<comment type="caution">
    <text evidence="3">The sequence shown here is derived from an EMBL/GenBank/DDBJ whole genome shotgun (WGS) entry which is preliminary data.</text>
</comment>
<dbReference type="AlphaFoldDB" id="A0A8K1ZYJ2"/>
<keyword evidence="4" id="KW-1185">Reference proteome</keyword>
<proteinExistence type="predicted"/>
<dbReference type="Proteomes" id="UP000607397">
    <property type="component" value="Unassembled WGS sequence"/>
</dbReference>